<protein>
    <recommendedName>
        <fullName evidence="10">Neurotrypsin</fullName>
    </recommendedName>
</protein>
<feature type="signal peptide" evidence="5">
    <location>
        <begin position="1"/>
        <end position="20"/>
    </location>
</feature>
<dbReference type="InterPro" id="IPR001190">
    <property type="entry name" value="SRCR"/>
</dbReference>
<feature type="domain" description="SRCR" evidence="7">
    <location>
        <begin position="146"/>
        <end position="247"/>
    </location>
</feature>
<dbReference type="SUPFAM" id="SSF57440">
    <property type="entry name" value="Kringle-like"/>
    <property type="match status" value="1"/>
</dbReference>
<keyword evidence="1 3" id="KW-0420">Kringle</keyword>
<evidence type="ECO:0000256" key="3">
    <source>
        <dbReference type="PROSITE-ProRule" id="PRU00121"/>
    </source>
</evidence>
<dbReference type="InterPro" id="IPR036772">
    <property type="entry name" value="SRCR-like_dom_sf"/>
</dbReference>
<dbReference type="SMART" id="SM00130">
    <property type="entry name" value="KR"/>
    <property type="match status" value="1"/>
</dbReference>
<dbReference type="PROSITE" id="PS51257">
    <property type="entry name" value="PROKAR_LIPOPROTEIN"/>
    <property type="match status" value="1"/>
</dbReference>
<dbReference type="InterPro" id="IPR000001">
    <property type="entry name" value="Kringle"/>
</dbReference>
<feature type="disulfide bond" evidence="4">
    <location>
        <begin position="172"/>
        <end position="236"/>
    </location>
</feature>
<dbReference type="Pfam" id="PF00051">
    <property type="entry name" value="Kringle"/>
    <property type="match status" value="1"/>
</dbReference>
<dbReference type="PANTHER" id="PTHR48071">
    <property type="entry name" value="SRCR DOMAIN-CONTAINING PROTEIN"/>
    <property type="match status" value="1"/>
</dbReference>
<dbReference type="PROSITE" id="PS50070">
    <property type="entry name" value="KRINGLE_2"/>
    <property type="match status" value="1"/>
</dbReference>
<dbReference type="Proteomes" id="UP001434883">
    <property type="component" value="Unassembled WGS sequence"/>
</dbReference>
<name>A0ABV0R5G3_9TELE</name>
<dbReference type="PROSITE" id="PS00420">
    <property type="entry name" value="SRCR_1"/>
    <property type="match status" value="1"/>
</dbReference>
<accession>A0ABV0R5G3</accession>
<comment type="caution">
    <text evidence="4">Lacks conserved residue(s) required for the propagation of feature annotation.</text>
</comment>
<sequence>MRAAFLASVVVLVTGSGCYSSSLPSPILPFTDCARSRGKDGSYRGAIDVTESGSRCMNWTEVAGFKERYSSRGIGEHNHCRNPDGRIRPWCFFRNHKGRVDWGYCDCKQGSLVLLAQFLCFAPKQPSFTGWQSIVREKSQICSSVPKLPGGERSVLWLQLLPAPNREWGSICDDQWDDNEAEVVCRQLGLSGFARAWSQSHFGKGSGRVWLDDVRCSGNELTLEQCSKSAWGEHNCLHSEDAGVSCSPLTEGITRLVGGAGSHEGRLEIFFRGQWGTVCDDGWTESNTQVVCRELGYRLGETLLSEGLDMNPVPRFGLGSGPILLDDVSCTGKEPSLLLCNRGEWLRHDCTHHEDVNIACSSERSADSPPASKTAFYLTVMYTLRLTHNNDMNKKEKFLKTCD</sequence>
<evidence type="ECO:0000256" key="2">
    <source>
        <dbReference type="ARBA" id="ARBA00023157"/>
    </source>
</evidence>
<keyword evidence="5" id="KW-0732">Signal</keyword>
<feature type="chain" id="PRO_5046631826" description="Neurotrypsin" evidence="5">
    <location>
        <begin position="21"/>
        <end position="403"/>
    </location>
</feature>
<evidence type="ECO:0000313" key="8">
    <source>
        <dbReference type="EMBL" id="MEQ2202958.1"/>
    </source>
</evidence>
<evidence type="ECO:0000256" key="5">
    <source>
        <dbReference type="SAM" id="SignalP"/>
    </source>
</evidence>
<dbReference type="InterPro" id="IPR013806">
    <property type="entry name" value="Kringle-like"/>
</dbReference>
<dbReference type="SUPFAM" id="SSF56487">
    <property type="entry name" value="SRCR-like"/>
    <property type="match status" value="2"/>
</dbReference>
<feature type="disulfide bond" evidence="4">
    <location>
        <begin position="330"/>
        <end position="340"/>
    </location>
</feature>
<dbReference type="Gene3D" id="3.10.250.10">
    <property type="entry name" value="SRCR-like domain"/>
    <property type="match status" value="2"/>
</dbReference>
<feature type="domain" description="SRCR" evidence="7">
    <location>
        <begin position="254"/>
        <end position="361"/>
    </location>
</feature>
<comment type="caution">
    <text evidence="8">The sequence shown here is derived from an EMBL/GenBank/DDBJ whole genome shotgun (WGS) entry which is preliminary data.</text>
</comment>
<evidence type="ECO:0000259" key="7">
    <source>
        <dbReference type="PROSITE" id="PS50287"/>
    </source>
</evidence>
<keyword evidence="9" id="KW-1185">Reference proteome</keyword>
<proteinExistence type="predicted"/>
<evidence type="ECO:0000313" key="9">
    <source>
        <dbReference type="Proteomes" id="UP001434883"/>
    </source>
</evidence>
<dbReference type="EMBL" id="JAHRIN010034068">
    <property type="protein sequence ID" value="MEQ2202958.1"/>
    <property type="molecule type" value="Genomic_DNA"/>
</dbReference>
<evidence type="ECO:0000259" key="6">
    <source>
        <dbReference type="PROSITE" id="PS50070"/>
    </source>
</evidence>
<dbReference type="PRINTS" id="PR00018">
    <property type="entry name" value="KRINGLE"/>
</dbReference>
<dbReference type="SMART" id="SM00202">
    <property type="entry name" value="SR"/>
    <property type="match status" value="2"/>
</dbReference>
<organism evidence="8 9">
    <name type="scientific">Xenoophorus captivus</name>
    <dbReference type="NCBI Taxonomy" id="1517983"/>
    <lineage>
        <taxon>Eukaryota</taxon>
        <taxon>Metazoa</taxon>
        <taxon>Chordata</taxon>
        <taxon>Craniata</taxon>
        <taxon>Vertebrata</taxon>
        <taxon>Euteleostomi</taxon>
        <taxon>Actinopterygii</taxon>
        <taxon>Neopterygii</taxon>
        <taxon>Teleostei</taxon>
        <taxon>Neoteleostei</taxon>
        <taxon>Acanthomorphata</taxon>
        <taxon>Ovalentaria</taxon>
        <taxon>Atherinomorphae</taxon>
        <taxon>Cyprinodontiformes</taxon>
        <taxon>Goodeidae</taxon>
        <taxon>Xenoophorus</taxon>
    </lineage>
</organism>
<dbReference type="Gene3D" id="2.40.20.10">
    <property type="entry name" value="Plasminogen Kringle 4"/>
    <property type="match status" value="1"/>
</dbReference>
<evidence type="ECO:0000256" key="1">
    <source>
        <dbReference type="ARBA" id="ARBA00022572"/>
    </source>
</evidence>
<feature type="disulfide bond" evidence="4">
    <location>
        <begin position="185"/>
        <end position="246"/>
    </location>
</feature>
<dbReference type="PANTHER" id="PTHR48071:SF5">
    <property type="entry name" value="NEUROTRYPSIN"/>
    <property type="match status" value="1"/>
</dbReference>
<feature type="disulfide bond" evidence="4">
    <location>
        <begin position="216"/>
        <end position="226"/>
    </location>
</feature>
<dbReference type="PROSITE" id="PS50287">
    <property type="entry name" value="SRCR_2"/>
    <property type="match status" value="2"/>
</dbReference>
<gene>
    <name evidence="8" type="ORF">XENOCAPTIV_021125</name>
</gene>
<evidence type="ECO:0008006" key="10">
    <source>
        <dbReference type="Google" id="ProtNLM"/>
    </source>
</evidence>
<dbReference type="PRINTS" id="PR00258">
    <property type="entry name" value="SPERACTRCPTR"/>
</dbReference>
<reference evidence="8 9" key="1">
    <citation type="submission" date="2021-06" db="EMBL/GenBank/DDBJ databases">
        <authorList>
            <person name="Palmer J.M."/>
        </authorList>
    </citation>
    <scope>NUCLEOTIDE SEQUENCE [LARGE SCALE GENOMIC DNA]</scope>
    <source>
        <strain evidence="8 9">XC_2019</strain>
        <tissue evidence="8">Muscle</tissue>
    </source>
</reference>
<dbReference type="Pfam" id="PF00530">
    <property type="entry name" value="SRCR"/>
    <property type="match status" value="2"/>
</dbReference>
<feature type="domain" description="Kringle" evidence="6">
    <location>
        <begin position="32"/>
        <end position="110"/>
    </location>
</feature>
<evidence type="ECO:0000256" key="4">
    <source>
        <dbReference type="PROSITE-ProRule" id="PRU00196"/>
    </source>
</evidence>
<keyword evidence="2 4" id="KW-1015">Disulfide bond</keyword>
<dbReference type="InterPro" id="IPR038178">
    <property type="entry name" value="Kringle_sf"/>
</dbReference>